<sequence length="207" mass="24169">MPKKTFYNLAPEKRELISAAARKEFARVPLAEASIARIIKDADIPRGSFYQYFEDKDDLFTQIAAEEIKEKFASFTNKVIQKEGDLLSAVEEFFEDYIQHLTAEENKKLERNIFLSMNEKMKNKMIPTHKEHPCMEGFKTVMEAIDRAKLGLASEKEFKYLGKMINGMLFRLLTQFLNDITSKEECLEIFRFEMDIIKRGLKSKQTN</sequence>
<keyword evidence="5" id="KW-1185">Reference proteome</keyword>
<evidence type="ECO:0000259" key="3">
    <source>
        <dbReference type="PROSITE" id="PS50977"/>
    </source>
</evidence>
<dbReference type="PROSITE" id="PS50977">
    <property type="entry name" value="HTH_TETR_2"/>
    <property type="match status" value="1"/>
</dbReference>
<dbReference type="KEGG" id="cle:Clole_2571"/>
<dbReference type="PANTHER" id="PTHR43479:SF11">
    <property type="entry name" value="ACREF_ENVCD OPERON REPRESSOR-RELATED"/>
    <property type="match status" value="1"/>
</dbReference>
<dbReference type="Gene3D" id="1.10.357.10">
    <property type="entry name" value="Tetracycline Repressor, domain 2"/>
    <property type="match status" value="1"/>
</dbReference>
<name>F2JIA8_CELLD</name>
<evidence type="ECO:0000313" key="4">
    <source>
        <dbReference type="EMBL" id="ADZ84274.1"/>
    </source>
</evidence>
<proteinExistence type="predicted"/>
<organism evidence="4 5">
    <name type="scientific">Cellulosilyticum lentocellum (strain ATCC 49066 / DSM 5427 / NCIMB 11756 / RHM5)</name>
    <name type="common">Clostridium lentocellum</name>
    <dbReference type="NCBI Taxonomy" id="642492"/>
    <lineage>
        <taxon>Bacteria</taxon>
        <taxon>Bacillati</taxon>
        <taxon>Bacillota</taxon>
        <taxon>Clostridia</taxon>
        <taxon>Lachnospirales</taxon>
        <taxon>Cellulosilyticaceae</taxon>
        <taxon>Cellulosilyticum</taxon>
    </lineage>
</organism>
<keyword evidence="1 2" id="KW-0238">DNA-binding</keyword>
<dbReference type="RefSeq" id="WP_013657567.1">
    <property type="nucleotide sequence ID" value="NC_015275.1"/>
</dbReference>
<dbReference type="Pfam" id="PF17924">
    <property type="entry name" value="TetR_C_19"/>
    <property type="match status" value="1"/>
</dbReference>
<dbReference type="PANTHER" id="PTHR43479">
    <property type="entry name" value="ACREF/ENVCD OPERON REPRESSOR-RELATED"/>
    <property type="match status" value="1"/>
</dbReference>
<feature type="domain" description="HTH tetR-type" evidence="3">
    <location>
        <begin position="11"/>
        <end position="71"/>
    </location>
</feature>
<dbReference type="InterPro" id="IPR009057">
    <property type="entry name" value="Homeodomain-like_sf"/>
</dbReference>
<dbReference type="InterPro" id="IPR001647">
    <property type="entry name" value="HTH_TetR"/>
</dbReference>
<evidence type="ECO:0000313" key="5">
    <source>
        <dbReference type="Proteomes" id="UP000008467"/>
    </source>
</evidence>
<evidence type="ECO:0000256" key="2">
    <source>
        <dbReference type="PROSITE-ProRule" id="PRU00335"/>
    </source>
</evidence>
<dbReference type="AlphaFoldDB" id="F2JIA8"/>
<dbReference type="STRING" id="642492.Clole_2571"/>
<dbReference type="EMBL" id="CP002582">
    <property type="protein sequence ID" value="ADZ84274.1"/>
    <property type="molecule type" value="Genomic_DNA"/>
</dbReference>
<feature type="DNA-binding region" description="H-T-H motif" evidence="2">
    <location>
        <begin position="34"/>
        <end position="53"/>
    </location>
</feature>
<dbReference type="eggNOG" id="COG1309">
    <property type="taxonomic scope" value="Bacteria"/>
</dbReference>
<gene>
    <name evidence="4" type="ordered locus">Clole_2571</name>
</gene>
<dbReference type="InterPro" id="IPR050624">
    <property type="entry name" value="HTH-type_Tx_Regulator"/>
</dbReference>
<dbReference type="SUPFAM" id="SSF46689">
    <property type="entry name" value="Homeodomain-like"/>
    <property type="match status" value="1"/>
</dbReference>
<dbReference type="GO" id="GO:0003677">
    <property type="term" value="F:DNA binding"/>
    <property type="evidence" value="ECO:0007669"/>
    <property type="project" value="UniProtKB-UniRule"/>
</dbReference>
<evidence type="ECO:0000256" key="1">
    <source>
        <dbReference type="ARBA" id="ARBA00023125"/>
    </source>
</evidence>
<dbReference type="Pfam" id="PF00440">
    <property type="entry name" value="TetR_N"/>
    <property type="match status" value="1"/>
</dbReference>
<accession>F2JIA8</accession>
<protein>
    <submittedName>
        <fullName evidence="4">Regulatory protein TetR</fullName>
    </submittedName>
</protein>
<reference evidence="4 5" key="1">
    <citation type="journal article" date="2011" name="J. Bacteriol.">
        <title>Complete genome sequence of the cellulose-degrading bacterium Cellulosilyticum lentocellum.</title>
        <authorList>
            <consortium name="US DOE Joint Genome Institute"/>
            <person name="Miller D.A."/>
            <person name="Suen G."/>
            <person name="Bruce D."/>
            <person name="Copeland A."/>
            <person name="Cheng J.F."/>
            <person name="Detter C."/>
            <person name="Goodwin L.A."/>
            <person name="Han C.S."/>
            <person name="Hauser L.J."/>
            <person name="Land M.L."/>
            <person name="Lapidus A."/>
            <person name="Lucas S."/>
            <person name="Meincke L."/>
            <person name="Pitluck S."/>
            <person name="Tapia R."/>
            <person name="Teshima H."/>
            <person name="Woyke T."/>
            <person name="Fox B.G."/>
            <person name="Angert E.R."/>
            <person name="Currie C.R."/>
        </authorList>
    </citation>
    <scope>NUCLEOTIDE SEQUENCE [LARGE SCALE GENOMIC DNA]</scope>
    <source>
        <strain evidence="5">ATCC 49066 / DSM 5427 / NCIMB 11756 / RHM5</strain>
    </source>
</reference>
<dbReference type="HOGENOM" id="CLU_069356_45_2_9"/>
<dbReference type="Proteomes" id="UP000008467">
    <property type="component" value="Chromosome"/>
</dbReference>